<proteinExistence type="predicted"/>
<dbReference type="Proteomes" id="UP000236161">
    <property type="component" value="Unassembled WGS sequence"/>
</dbReference>
<sequence length="68" mass="8190">MGMLESNETQEEINLISLKSMQAMEQTERMKIRVARQWEKSHFQTKLKQCKEVLFNAIRMLEWMKTPT</sequence>
<name>A0A2I0BGE7_9ASPA</name>
<gene>
    <name evidence="1" type="ORF">AXF42_Ash003537</name>
</gene>
<accession>A0A2I0BGE7</accession>
<organism evidence="1 2">
    <name type="scientific">Apostasia shenzhenica</name>
    <dbReference type="NCBI Taxonomy" id="1088818"/>
    <lineage>
        <taxon>Eukaryota</taxon>
        <taxon>Viridiplantae</taxon>
        <taxon>Streptophyta</taxon>
        <taxon>Embryophyta</taxon>
        <taxon>Tracheophyta</taxon>
        <taxon>Spermatophyta</taxon>
        <taxon>Magnoliopsida</taxon>
        <taxon>Liliopsida</taxon>
        <taxon>Asparagales</taxon>
        <taxon>Orchidaceae</taxon>
        <taxon>Apostasioideae</taxon>
        <taxon>Apostasia</taxon>
    </lineage>
</organism>
<keyword evidence="2" id="KW-1185">Reference proteome</keyword>
<evidence type="ECO:0000313" key="2">
    <source>
        <dbReference type="Proteomes" id="UP000236161"/>
    </source>
</evidence>
<protein>
    <submittedName>
        <fullName evidence="1">Uncharacterized protein</fullName>
    </submittedName>
</protein>
<evidence type="ECO:0000313" key="1">
    <source>
        <dbReference type="EMBL" id="PKA66880.1"/>
    </source>
</evidence>
<reference evidence="1 2" key="1">
    <citation type="journal article" date="2017" name="Nature">
        <title>The Apostasia genome and the evolution of orchids.</title>
        <authorList>
            <person name="Zhang G.Q."/>
            <person name="Liu K.W."/>
            <person name="Li Z."/>
            <person name="Lohaus R."/>
            <person name="Hsiao Y.Y."/>
            <person name="Niu S.C."/>
            <person name="Wang J.Y."/>
            <person name="Lin Y.C."/>
            <person name="Xu Q."/>
            <person name="Chen L.J."/>
            <person name="Yoshida K."/>
            <person name="Fujiwara S."/>
            <person name="Wang Z.W."/>
            <person name="Zhang Y.Q."/>
            <person name="Mitsuda N."/>
            <person name="Wang M."/>
            <person name="Liu G.H."/>
            <person name="Pecoraro L."/>
            <person name="Huang H.X."/>
            <person name="Xiao X.J."/>
            <person name="Lin M."/>
            <person name="Wu X.Y."/>
            <person name="Wu W.L."/>
            <person name="Chen Y.Y."/>
            <person name="Chang S.B."/>
            <person name="Sakamoto S."/>
            <person name="Ohme-Takagi M."/>
            <person name="Yagi M."/>
            <person name="Zeng S.J."/>
            <person name="Shen C.Y."/>
            <person name="Yeh C.M."/>
            <person name="Luo Y.B."/>
            <person name="Tsai W.C."/>
            <person name="Van de Peer Y."/>
            <person name="Liu Z.J."/>
        </authorList>
    </citation>
    <scope>NUCLEOTIDE SEQUENCE [LARGE SCALE GENOMIC DNA]</scope>
    <source>
        <strain evidence="2">cv. Shenzhen</strain>
        <tissue evidence="1">Stem</tissue>
    </source>
</reference>
<dbReference type="EMBL" id="KZ451885">
    <property type="protein sequence ID" value="PKA66880.1"/>
    <property type="molecule type" value="Genomic_DNA"/>
</dbReference>
<dbReference type="AlphaFoldDB" id="A0A2I0BGE7"/>